<name>A0ABN8NDR5_9CNID</name>
<evidence type="ECO:0000256" key="2">
    <source>
        <dbReference type="ARBA" id="ARBA00010308"/>
    </source>
</evidence>
<accession>A0ABN8NDR5</accession>
<evidence type="ECO:0000313" key="8">
    <source>
        <dbReference type="EMBL" id="CAH3046190.1"/>
    </source>
</evidence>
<proteinExistence type="inferred from homology"/>
<sequence length="207" mass="23146">MNFSLFSTQSLTNDRNQHWSSNFSSSWVLSTPPRTVTSCTAQDIVKFLISKDNSGRTVVHLLSCSKRDCGCPKRLAAGSVDSTLGRLRAIFNKLGHANDSNPVAHPLVKDYFKFVREEQAALAIMPSQAVPLFFGKFQRLIAHLPDLCSSSLSLSSVGKYILVRDATFFIVDFFTGDRASDLNLLQSCNVFRLRDREGFLLRFTLTK</sequence>
<dbReference type="Proteomes" id="UP001159405">
    <property type="component" value="Unassembled WGS sequence"/>
</dbReference>
<keyword evidence="9" id="KW-1185">Reference proteome</keyword>
<dbReference type="Pfam" id="PF04852">
    <property type="entry name" value="ALOG_dom"/>
    <property type="match status" value="1"/>
</dbReference>
<keyword evidence="4" id="KW-0238">DNA-binding</keyword>
<dbReference type="PROSITE" id="PS51697">
    <property type="entry name" value="ALOG"/>
    <property type="match status" value="1"/>
</dbReference>
<dbReference type="EMBL" id="CALNXK010000014">
    <property type="protein sequence ID" value="CAH3046190.1"/>
    <property type="molecule type" value="Genomic_DNA"/>
</dbReference>
<keyword evidence="6" id="KW-0539">Nucleus</keyword>
<evidence type="ECO:0000256" key="4">
    <source>
        <dbReference type="ARBA" id="ARBA00023125"/>
    </source>
</evidence>
<feature type="domain" description="ALOG" evidence="7">
    <location>
        <begin position="11"/>
        <end position="131"/>
    </location>
</feature>
<evidence type="ECO:0000313" key="9">
    <source>
        <dbReference type="Proteomes" id="UP001159405"/>
    </source>
</evidence>
<comment type="subcellular location">
    <subcellularLocation>
        <location evidence="1">Nucleus</location>
    </subcellularLocation>
</comment>
<keyword evidence="5" id="KW-0804">Transcription</keyword>
<dbReference type="PANTHER" id="PTHR31165">
    <property type="entry name" value="PROTEIN G1-LIKE2"/>
    <property type="match status" value="1"/>
</dbReference>
<evidence type="ECO:0000256" key="6">
    <source>
        <dbReference type="ARBA" id="ARBA00023242"/>
    </source>
</evidence>
<keyword evidence="3" id="KW-0805">Transcription regulation</keyword>
<comment type="similarity">
    <text evidence="2">Belongs to the plant homeotic and developmental regulators ALOG protein family.</text>
</comment>
<dbReference type="InterPro" id="IPR040222">
    <property type="entry name" value="ALOG"/>
</dbReference>
<evidence type="ECO:0000259" key="7">
    <source>
        <dbReference type="PROSITE" id="PS51697"/>
    </source>
</evidence>
<reference evidence="8 9" key="1">
    <citation type="submission" date="2022-05" db="EMBL/GenBank/DDBJ databases">
        <authorList>
            <consortium name="Genoscope - CEA"/>
            <person name="William W."/>
        </authorList>
    </citation>
    <scope>NUCLEOTIDE SEQUENCE [LARGE SCALE GENOMIC DNA]</scope>
</reference>
<protein>
    <recommendedName>
        <fullName evidence="7">ALOG domain-containing protein</fullName>
    </recommendedName>
</protein>
<evidence type="ECO:0000256" key="1">
    <source>
        <dbReference type="ARBA" id="ARBA00004123"/>
    </source>
</evidence>
<dbReference type="InterPro" id="IPR006936">
    <property type="entry name" value="ALOG_dom"/>
</dbReference>
<dbReference type="PANTHER" id="PTHR31165:SF2">
    <property type="entry name" value="ALOG DOMAIN-CONTAINING PROTEIN"/>
    <property type="match status" value="1"/>
</dbReference>
<organism evidence="8 9">
    <name type="scientific">Porites lobata</name>
    <dbReference type="NCBI Taxonomy" id="104759"/>
    <lineage>
        <taxon>Eukaryota</taxon>
        <taxon>Metazoa</taxon>
        <taxon>Cnidaria</taxon>
        <taxon>Anthozoa</taxon>
        <taxon>Hexacorallia</taxon>
        <taxon>Scleractinia</taxon>
        <taxon>Fungiina</taxon>
        <taxon>Poritidae</taxon>
        <taxon>Porites</taxon>
    </lineage>
</organism>
<comment type="caution">
    <text evidence="8">The sequence shown here is derived from an EMBL/GenBank/DDBJ whole genome shotgun (WGS) entry which is preliminary data.</text>
</comment>
<evidence type="ECO:0000256" key="3">
    <source>
        <dbReference type="ARBA" id="ARBA00023015"/>
    </source>
</evidence>
<evidence type="ECO:0000256" key="5">
    <source>
        <dbReference type="ARBA" id="ARBA00023163"/>
    </source>
</evidence>
<gene>
    <name evidence="8" type="ORF">PLOB_00008419</name>
</gene>
<feature type="non-terminal residue" evidence="8">
    <location>
        <position position="207"/>
    </location>
</feature>